<dbReference type="Pfam" id="PF24726">
    <property type="entry name" value="DUF7678"/>
    <property type="match status" value="1"/>
</dbReference>
<sequence length="185" mass="20701">MSSYVMEGRGDNYPFDTDKVELDGNYEDSIWVSGRLKGFEDEEITFEAKVFDIGSKYGIDDGRISKLHVYTNGNREQPLFEYSRGWDENLKCESLEPTQGREKLVLDTIVAAFPEPDNHLELKGANGGAPYAPDHIEQLMQEMEEDRLALDGPHEPAQPEPEDLGEDSSQVSGDEPESSVSEPSL</sequence>
<dbReference type="AlphaFoldDB" id="A0A640VY99"/>
<dbReference type="Proteomes" id="UP000436522">
    <property type="component" value="Unassembled WGS sequence"/>
</dbReference>
<dbReference type="EMBL" id="BLIV01000016">
    <property type="protein sequence ID" value="GFE52564.1"/>
    <property type="molecule type" value="Genomic_DNA"/>
</dbReference>
<gene>
    <name evidence="3" type="ORF">So717_43170</name>
</gene>
<accession>A0A640VY99</accession>
<evidence type="ECO:0000259" key="2">
    <source>
        <dbReference type="Pfam" id="PF24726"/>
    </source>
</evidence>
<name>A0A640VY99_9RHOB</name>
<evidence type="ECO:0000256" key="1">
    <source>
        <dbReference type="SAM" id="MobiDB-lite"/>
    </source>
</evidence>
<reference evidence="3 4" key="1">
    <citation type="submission" date="2019-12" db="EMBL/GenBank/DDBJ databases">
        <title>Roseobacter cerasinus sp. nov., isolated from seawater around aquaculture.</title>
        <authorList>
            <person name="Muramatsu S."/>
            <person name="Takabe Y."/>
            <person name="Mori K."/>
            <person name="Takaichi S."/>
            <person name="Hanada S."/>
        </authorList>
    </citation>
    <scope>NUCLEOTIDE SEQUENCE [LARGE SCALE GENOMIC DNA]</scope>
    <source>
        <strain evidence="3 4">AI77</strain>
    </source>
</reference>
<keyword evidence="4" id="KW-1185">Reference proteome</keyword>
<evidence type="ECO:0000313" key="3">
    <source>
        <dbReference type="EMBL" id="GFE52564.1"/>
    </source>
</evidence>
<feature type="domain" description="DUF7678" evidence="2">
    <location>
        <begin position="31"/>
        <end position="113"/>
    </location>
</feature>
<dbReference type="OrthoDB" id="1669335at2"/>
<dbReference type="InterPro" id="IPR056095">
    <property type="entry name" value="DUF7678"/>
</dbReference>
<evidence type="ECO:0000313" key="4">
    <source>
        <dbReference type="Proteomes" id="UP000436522"/>
    </source>
</evidence>
<dbReference type="RefSeq" id="WP_159981363.1">
    <property type="nucleotide sequence ID" value="NZ_BLIV01000016.1"/>
</dbReference>
<proteinExistence type="predicted"/>
<feature type="region of interest" description="Disordered" evidence="1">
    <location>
        <begin position="141"/>
        <end position="185"/>
    </location>
</feature>
<protein>
    <recommendedName>
        <fullName evidence="2">DUF7678 domain-containing protein</fullName>
    </recommendedName>
</protein>
<comment type="caution">
    <text evidence="3">The sequence shown here is derived from an EMBL/GenBank/DDBJ whole genome shotgun (WGS) entry which is preliminary data.</text>
</comment>
<feature type="compositionally biased region" description="Polar residues" evidence="1">
    <location>
        <begin position="167"/>
        <end position="185"/>
    </location>
</feature>
<organism evidence="3 4">
    <name type="scientific">Roseobacter cerasinus</name>
    <dbReference type="NCBI Taxonomy" id="2602289"/>
    <lineage>
        <taxon>Bacteria</taxon>
        <taxon>Pseudomonadati</taxon>
        <taxon>Pseudomonadota</taxon>
        <taxon>Alphaproteobacteria</taxon>
        <taxon>Rhodobacterales</taxon>
        <taxon>Roseobacteraceae</taxon>
        <taxon>Roseobacter</taxon>
    </lineage>
</organism>